<accession>A0ABQ3NGX4</accession>
<name>A0ABQ3NGX4_STRVG</name>
<organism evidence="3 4">
    <name type="scientific">Streptomyces virginiae</name>
    <name type="common">Streptomyces cinnamonensis</name>
    <dbReference type="NCBI Taxonomy" id="1961"/>
    <lineage>
        <taxon>Bacteria</taxon>
        <taxon>Bacillati</taxon>
        <taxon>Actinomycetota</taxon>
        <taxon>Actinomycetes</taxon>
        <taxon>Kitasatosporales</taxon>
        <taxon>Streptomycetaceae</taxon>
        <taxon>Streptomyces</taxon>
    </lineage>
</organism>
<feature type="domain" description="A-factor biosynthesis hotdog" evidence="2">
    <location>
        <begin position="38"/>
        <end position="159"/>
    </location>
</feature>
<protein>
    <recommendedName>
        <fullName evidence="2">A-factor biosynthesis hotdog domain-containing protein</fullName>
    </recommendedName>
</protein>
<gene>
    <name evidence="3" type="ORF">Scinn_14950</name>
</gene>
<evidence type="ECO:0000313" key="4">
    <source>
        <dbReference type="Proteomes" id="UP000660554"/>
    </source>
</evidence>
<evidence type="ECO:0000313" key="3">
    <source>
        <dbReference type="EMBL" id="GHI12032.1"/>
    </source>
</evidence>
<dbReference type="Pfam" id="PF03756">
    <property type="entry name" value="AfsA"/>
    <property type="match status" value="2"/>
</dbReference>
<evidence type="ECO:0000256" key="1">
    <source>
        <dbReference type="SAM" id="MobiDB-lite"/>
    </source>
</evidence>
<reference evidence="4" key="1">
    <citation type="submission" date="2020-09" db="EMBL/GenBank/DDBJ databases">
        <title>Whole genome shotgun sequence of Streptomyces cinnamonensis NBRC 15873.</title>
        <authorList>
            <person name="Komaki H."/>
            <person name="Tamura T."/>
        </authorList>
    </citation>
    <scope>NUCLEOTIDE SEQUENCE [LARGE SCALE GENOMIC DNA]</scope>
    <source>
        <strain evidence="4">NBRC 15873</strain>
    </source>
</reference>
<evidence type="ECO:0000259" key="2">
    <source>
        <dbReference type="Pfam" id="PF03756"/>
    </source>
</evidence>
<feature type="compositionally biased region" description="Polar residues" evidence="1">
    <location>
        <begin position="1"/>
        <end position="11"/>
    </location>
</feature>
<comment type="caution">
    <text evidence="3">The sequence shown here is derived from an EMBL/GenBank/DDBJ whole genome shotgun (WGS) entry which is preliminary data.</text>
</comment>
<proteinExistence type="predicted"/>
<feature type="region of interest" description="Disordered" evidence="1">
    <location>
        <begin position="1"/>
        <end position="22"/>
    </location>
</feature>
<dbReference type="RefSeq" id="WP_191869431.1">
    <property type="nucleotide sequence ID" value="NZ_BMRU01000020.1"/>
</dbReference>
<dbReference type="InterPro" id="IPR005509">
    <property type="entry name" value="AfsA_hotdog_dom"/>
</dbReference>
<feature type="domain" description="A-factor biosynthesis hotdog" evidence="2">
    <location>
        <begin position="204"/>
        <end position="330"/>
    </location>
</feature>
<dbReference type="GeneID" id="86957739"/>
<feature type="region of interest" description="Disordered" evidence="1">
    <location>
        <begin position="182"/>
        <end position="201"/>
    </location>
</feature>
<dbReference type="EMBL" id="BNDV01000002">
    <property type="protein sequence ID" value="GHI12032.1"/>
    <property type="molecule type" value="Genomic_DNA"/>
</dbReference>
<dbReference type="Proteomes" id="UP000660554">
    <property type="component" value="Unassembled WGS sequence"/>
</dbReference>
<keyword evidence="4" id="KW-1185">Reference proteome</keyword>
<sequence>MTVDNGTTSPPTIHGHATAGTQHLIHRPPSRAYYALDAPSLGEENFTLVGATPVTHPLFNDGPGRFHDLQIATETVREIGEFVGHRYFGVPDDRPGLFYRFSLDFTDLSAWRTDPGGPRPVPLATHIRARPANVVAEVPRGLDFHLQVTIDGRPCATGAAGLVFLMPKLYRKHVEHSRRALQAAPEIDDAPDGPLRPADSAEAGRYAPENIVISEPTDVSRGRLSTWLLPTPVSPLFTGEDGQYSGLHLLEALRQTSLVAAGRAHGLSSAHSALGACQIHFRGPAERELPLRCVAVAGPLGRDAEGRPSVAVTLTLTQRRRAVAEARTTVVQDH</sequence>